<evidence type="ECO:0000256" key="1">
    <source>
        <dbReference type="ARBA" id="ARBA00009375"/>
    </source>
</evidence>
<dbReference type="Gene3D" id="3.30.70.580">
    <property type="entry name" value="Pseudouridine synthase I, catalytic domain, N-terminal subdomain"/>
    <property type="match status" value="1"/>
</dbReference>
<dbReference type="RefSeq" id="WP_120711180.1">
    <property type="nucleotide sequence ID" value="NZ_RBCJ01000002.1"/>
</dbReference>
<comment type="function">
    <text evidence="4">Formation of pseudouridine at positions 38, 39 and 40 in the anticodon stem and loop of transfer RNAs.</text>
</comment>
<dbReference type="Gene3D" id="3.30.70.660">
    <property type="entry name" value="Pseudouridine synthase I, catalytic domain, C-terminal subdomain"/>
    <property type="match status" value="1"/>
</dbReference>
<feature type="active site" description="Nucleophile" evidence="4 5">
    <location>
        <position position="56"/>
    </location>
</feature>
<comment type="catalytic activity">
    <reaction evidence="4 7">
        <text>uridine(38/39/40) in tRNA = pseudouridine(38/39/40) in tRNA</text>
        <dbReference type="Rhea" id="RHEA:22376"/>
        <dbReference type="Rhea" id="RHEA-COMP:10085"/>
        <dbReference type="Rhea" id="RHEA-COMP:10087"/>
        <dbReference type="ChEBI" id="CHEBI:65314"/>
        <dbReference type="ChEBI" id="CHEBI:65315"/>
        <dbReference type="EC" id="5.4.99.12"/>
    </reaction>
</comment>
<comment type="caution">
    <text evidence="4">Lacks conserved residue(s) required for the propagation of feature annotation.</text>
</comment>
<keyword evidence="2 4" id="KW-0819">tRNA processing</keyword>
<dbReference type="InterPro" id="IPR020094">
    <property type="entry name" value="TruA/RsuA/RluB/E/F_N"/>
</dbReference>
<dbReference type="InterPro" id="IPR020097">
    <property type="entry name" value="PsdUridine_synth_TruA_a/b_dom"/>
</dbReference>
<feature type="domain" description="Pseudouridine synthase I TruA alpha/beta" evidence="8">
    <location>
        <begin position="149"/>
        <end position="254"/>
    </location>
</feature>
<proteinExistence type="inferred from homology"/>
<dbReference type="GO" id="GO:0003723">
    <property type="term" value="F:RNA binding"/>
    <property type="evidence" value="ECO:0007669"/>
    <property type="project" value="InterPro"/>
</dbReference>
<dbReference type="GO" id="GO:0160147">
    <property type="term" value="F:tRNA pseudouridine(38-40) synthase activity"/>
    <property type="evidence" value="ECO:0007669"/>
    <property type="project" value="UniProtKB-EC"/>
</dbReference>
<dbReference type="Pfam" id="PF01416">
    <property type="entry name" value="PseudoU_synth_1"/>
    <property type="match status" value="1"/>
</dbReference>
<organism evidence="9 10">
    <name type="scientific">Ulvibacterium marinum</name>
    <dbReference type="NCBI Taxonomy" id="2419782"/>
    <lineage>
        <taxon>Bacteria</taxon>
        <taxon>Pseudomonadati</taxon>
        <taxon>Bacteroidota</taxon>
        <taxon>Flavobacteriia</taxon>
        <taxon>Flavobacteriales</taxon>
        <taxon>Flavobacteriaceae</taxon>
        <taxon>Ulvibacterium</taxon>
    </lineage>
</organism>
<name>A0A3B0C983_9FLAO</name>
<dbReference type="PANTHER" id="PTHR11142:SF0">
    <property type="entry name" value="TRNA PSEUDOURIDINE SYNTHASE-LIKE 1"/>
    <property type="match status" value="1"/>
</dbReference>
<dbReference type="HAMAP" id="MF_00171">
    <property type="entry name" value="TruA"/>
    <property type="match status" value="1"/>
</dbReference>
<dbReference type="EMBL" id="RBCJ01000002">
    <property type="protein sequence ID" value="RKN81024.1"/>
    <property type="molecule type" value="Genomic_DNA"/>
</dbReference>
<evidence type="ECO:0000256" key="4">
    <source>
        <dbReference type="HAMAP-Rule" id="MF_00171"/>
    </source>
</evidence>
<comment type="caution">
    <text evidence="9">The sequence shown here is derived from an EMBL/GenBank/DDBJ whole genome shotgun (WGS) entry which is preliminary data.</text>
</comment>
<dbReference type="SUPFAM" id="SSF55120">
    <property type="entry name" value="Pseudouridine synthase"/>
    <property type="match status" value="1"/>
</dbReference>
<dbReference type="PANTHER" id="PTHR11142">
    <property type="entry name" value="PSEUDOURIDYLATE SYNTHASE"/>
    <property type="match status" value="1"/>
</dbReference>
<dbReference type="EC" id="5.4.99.12" evidence="4"/>
<dbReference type="PIRSF" id="PIRSF001430">
    <property type="entry name" value="tRNA_psdUrid_synth"/>
    <property type="match status" value="1"/>
</dbReference>
<evidence type="ECO:0000313" key="9">
    <source>
        <dbReference type="EMBL" id="RKN81024.1"/>
    </source>
</evidence>
<dbReference type="GO" id="GO:0031119">
    <property type="term" value="P:tRNA pseudouridine synthesis"/>
    <property type="evidence" value="ECO:0007669"/>
    <property type="project" value="UniProtKB-UniRule"/>
</dbReference>
<gene>
    <name evidence="4 9" type="primary">truA</name>
    <name evidence="9" type="ORF">D7Z94_08720</name>
</gene>
<comment type="subunit">
    <text evidence="4">Homodimer.</text>
</comment>
<dbReference type="NCBIfam" id="TIGR00071">
    <property type="entry name" value="hisT_truA"/>
    <property type="match status" value="1"/>
</dbReference>
<protein>
    <recommendedName>
        <fullName evidence="4">tRNA pseudouridine synthase A</fullName>
        <ecNumber evidence="4">5.4.99.12</ecNumber>
    </recommendedName>
    <alternativeName>
        <fullName evidence="4">tRNA pseudouridine(38-40) synthase</fullName>
    </alternativeName>
    <alternativeName>
        <fullName evidence="4">tRNA pseudouridylate synthase I</fullName>
    </alternativeName>
    <alternativeName>
        <fullName evidence="4">tRNA-uridine isomerase I</fullName>
    </alternativeName>
</protein>
<keyword evidence="10" id="KW-1185">Reference proteome</keyword>
<dbReference type="Proteomes" id="UP000276603">
    <property type="component" value="Unassembled WGS sequence"/>
</dbReference>
<comment type="similarity">
    <text evidence="1 4 7">Belongs to the tRNA pseudouridine synthase TruA family.</text>
</comment>
<evidence type="ECO:0000256" key="2">
    <source>
        <dbReference type="ARBA" id="ARBA00022694"/>
    </source>
</evidence>
<dbReference type="InterPro" id="IPR020095">
    <property type="entry name" value="PsdUridine_synth_TruA_C"/>
</dbReference>
<dbReference type="AlphaFoldDB" id="A0A3B0C983"/>
<evidence type="ECO:0000256" key="5">
    <source>
        <dbReference type="PIRSR" id="PIRSR001430-1"/>
    </source>
</evidence>
<evidence type="ECO:0000256" key="6">
    <source>
        <dbReference type="PIRSR" id="PIRSR001430-2"/>
    </source>
</evidence>
<dbReference type="OrthoDB" id="9811823at2"/>
<feature type="binding site" evidence="4 6">
    <location>
        <position position="116"/>
    </location>
    <ligand>
        <name>substrate</name>
    </ligand>
</feature>
<keyword evidence="3 4" id="KW-0413">Isomerase</keyword>
<evidence type="ECO:0000259" key="8">
    <source>
        <dbReference type="Pfam" id="PF01416"/>
    </source>
</evidence>
<dbReference type="InterPro" id="IPR020103">
    <property type="entry name" value="PsdUridine_synth_cat_dom_sf"/>
</dbReference>
<accession>A0A3B0C983</accession>
<dbReference type="InterPro" id="IPR001406">
    <property type="entry name" value="PsdUridine_synth_TruA"/>
</dbReference>
<reference evidence="9 10" key="1">
    <citation type="submission" date="2018-10" db="EMBL/GenBank/DDBJ databases">
        <title>Ulvibacterium marinum gen. nov., sp. nov., a novel marine bacterium of the family Flavobacteriaceae, isolated from a culture of the green alga Ulva prolifera.</title>
        <authorList>
            <person name="Zhang Z."/>
        </authorList>
    </citation>
    <scope>NUCLEOTIDE SEQUENCE [LARGE SCALE GENOMIC DNA]</scope>
    <source>
        <strain evidence="9 10">CCMM003</strain>
    </source>
</reference>
<sequence>MKENYSYILRVQYLGFRYSGWQKQPKQKTVEGMLAKTLKFIIPDVQFKILGAGRTDAKVSALAAAFTLTLRESPLEDMNGFVALFNENLPPDIRIVSIQKVKSDFNAIQDAKTKEYVYLFSFGQKNHPFCAPFMANFLEDLDIKSMERAAKLFVGTHDFSPYTSRLQQNTKTIRTIASCELKTNTLLKANFFPERSYALHVSGAGFMRYQIRMMMGALVQLGKGEIGIEKISASLISGSETRFTYVAPGSGLLLNGLEFTKDTP</sequence>
<evidence type="ECO:0000313" key="10">
    <source>
        <dbReference type="Proteomes" id="UP000276603"/>
    </source>
</evidence>
<evidence type="ECO:0000256" key="3">
    <source>
        <dbReference type="ARBA" id="ARBA00023235"/>
    </source>
</evidence>
<evidence type="ECO:0000256" key="7">
    <source>
        <dbReference type="RuleBase" id="RU003792"/>
    </source>
</evidence>